<keyword evidence="1" id="KW-0812">Transmembrane</keyword>
<name>A0ABV8UXW2_9BACL</name>
<evidence type="ECO:0000256" key="1">
    <source>
        <dbReference type="SAM" id="Phobius"/>
    </source>
</evidence>
<sequence length="147" mass="16814">MQRLKLLNQRGYFLLDLYLQLLLLVITSVGIAFFLGVLHPVKKQLDATIPLEYELFWMELESTAAQSTTVDGGIHSCILRLVTNDGTYIYEKYGTIIRKRKNNLGHEPVLQQVQSCEIQGSSDQIRMTVYFLTGEVIERVMYIAPSK</sequence>
<evidence type="ECO:0000313" key="2">
    <source>
        <dbReference type="EMBL" id="MFC4356153.1"/>
    </source>
</evidence>
<comment type="caution">
    <text evidence="2">The sequence shown here is derived from an EMBL/GenBank/DDBJ whole genome shotgun (WGS) entry which is preliminary data.</text>
</comment>
<feature type="transmembrane region" description="Helical" evidence="1">
    <location>
        <begin position="12"/>
        <end position="38"/>
    </location>
</feature>
<dbReference type="EMBL" id="JBHSEF010000026">
    <property type="protein sequence ID" value="MFC4356153.1"/>
    <property type="molecule type" value="Genomic_DNA"/>
</dbReference>
<keyword evidence="3" id="KW-1185">Reference proteome</keyword>
<dbReference type="Pfam" id="PF15980">
    <property type="entry name" value="ComGF"/>
    <property type="match status" value="1"/>
</dbReference>
<gene>
    <name evidence="2" type="ORF">ACFO0S_13915</name>
</gene>
<dbReference type="Proteomes" id="UP001595733">
    <property type="component" value="Unassembled WGS sequence"/>
</dbReference>
<proteinExistence type="predicted"/>
<keyword evidence="1" id="KW-1133">Transmembrane helix</keyword>
<dbReference type="RefSeq" id="WP_378142700.1">
    <property type="nucleotide sequence ID" value="NZ_JBHSEF010000026.1"/>
</dbReference>
<organism evidence="2 3">
    <name type="scientific">Chryseomicrobium palamuruense</name>
    <dbReference type="NCBI Taxonomy" id="682973"/>
    <lineage>
        <taxon>Bacteria</taxon>
        <taxon>Bacillati</taxon>
        <taxon>Bacillota</taxon>
        <taxon>Bacilli</taxon>
        <taxon>Bacillales</taxon>
        <taxon>Caryophanaceae</taxon>
        <taxon>Chryseomicrobium</taxon>
    </lineage>
</organism>
<keyword evidence="1" id="KW-0472">Membrane</keyword>
<protein>
    <submittedName>
        <fullName evidence="2">Competence type IV pilus minor pilin ComGF</fullName>
    </submittedName>
</protein>
<dbReference type="InterPro" id="IPR016977">
    <property type="entry name" value="ComGF"/>
</dbReference>
<accession>A0ABV8UXW2</accession>
<reference evidence="3" key="1">
    <citation type="journal article" date="2019" name="Int. J. Syst. Evol. Microbiol.">
        <title>The Global Catalogue of Microorganisms (GCM) 10K type strain sequencing project: providing services to taxonomists for standard genome sequencing and annotation.</title>
        <authorList>
            <consortium name="The Broad Institute Genomics Platform"/>
            <consortium name="The Broad Institute Genome Sequencing Center for Infectious Disease"/>
            <person name="Wu L."/>
            <person name="Ma J."/>
        </authorList>
    </citation>
    <scope>NUCLEOTIDE SEQUENCE [LARGE SCALE GENOMIC DNA]</scope>
    <source>
        <strain evidence="3">CCUG 50353</strain>
    </source>
</reference>
<evidence type="ECO:0000313" key="3">
    <source>
        <dbReference type="Proteomes" id="UP001595733"/>
    </source>
</evidence>